<proteinExistence type="predicted"/>
<dbReference type="EMBL" id="JACAZE010000016">
    <property type="protein sequence ID" value="KAF7296646.1"/>
    <property type="molecule type" value="Genomic_DNA"/>
</dbReference>
<evidence type="ECO:0000313" key="4">
    <source>
        <dbReference type="Proteomes" id="UP000613580"/>
    </source>
</evidence>
<accession>A0A8H6SBS9</accession>
<sequence length="473" mass="50425">MANSPAFDHAASPIARHRAPLNSTSFSRDGSFFATADTGGLLVVWDSKSNLKYIVSFEFPSTPINALAWAKEGLLVGLRNGEVWSLDSFLSTPRSQIVQQLLRPVNALATALEWPFVAAAFGSKVLVARGQDNSTSWLFQSQVESQDQNELEATMDCQFIQDNLAVLWHLDGLRLYSIDEQDLKLECVWVQKPSAQLLTMTIHGSLIALTSAFDGLFCIQLPESGSLPDRRQAVKLTGPDALVGDGPTYILPAAFVARGLVLAVVSSHNRHIPIFSAARPNHEEGVLTLPESASASSRIITLSSRMAVGKTRAMLVLGDAGGNLHVWVEHSAAPLWKFWVKVGLGGAATAAVAAAAAAAAARVFTPAPPPPPTRHPLLGMLGQEMVASAGDVVSILLNVLPYAVAAAAAFYLSRLFDHANRDDSLEESVDGEEESAHSETSVELVVETPTNAQDDVVVAIETPANVVAIETPS</sequence>
<feature type="repeat" description="WD" evidence="1">
    <location>
        <begin position="14"/>
        <end position="46"/>
    </location>
</feature>
<evidence type="ECO:0000256" key="1">
    <source>
        <dbReference type="PROSITE-ProRule" id="PRU00221"/>
    </source>
</evidence>
<protein>
    <submittedName>
        <fullName evidence="3">WD-REPEATS-REGION domain-containing protein</fullName>
    </submittedName>
</protein>
<dbReference type="Proteomes" id="UP000613580">
    <property type="component" value="Unassembled WGS sequence"/>
</dbReference>
<dbReference type="SUPFAM" id="SSF50978">
    <property type="entry name" value="WD40 repeat-like"/>
    <property type="match status" value="1"/>
</dbReference>
<keyword evidence="1" id="KW-0853">WD repeat</keyword>
<dbReference type="PROSITE" id="PS50082">
    <property type="entry name" value="WD_REPEATS_2"/>
    <property type="match status" value="1"/>
</dbReference>
<dbReference type="InterPro" id="IPR015943">
    <property type="entry name" value="WD40/YVTN_repeat-like_dom_sf"/>
</dbReference>
<dbReference type="AlphaFoldDB" id="A0A8H6SBS9"/>
<evidence type="ECO:0000256" key="2">
    <source>
        <dbReference type="SAM" id="MobiDB-lite"/>
    </source>
</evidence>
<comment type="caution">
    <text evidence="3">The sequence shown here is derived from an EMBL/GenBank/DDBJ whole genome shotgun (WGS) entry which is preliminary data.</text>
</comment>
<name>A0A8H6SBS9_MYCCL</name>
<dbReference type="Gene3D" id="2.130.10.10">
    <property type="entry name" value="YVTN repeat-like/Quinoprotein amine dehydrogenase"/>
    <property type="match status" value="1"/>
</dbReference>
<keyword evidence="4" id="KW-1185">Reference proteome</keyword>
<reference evidence="3" key="1">
    <citation type="submission" date="2020-05" db="EMBL/GenBank/DDBJ databases">
        <title>Mycena genomes resolve the evolution of fungal bioluminescence.</title>
        <authorList>
            <person name="Tsai I.J."/>
        </authorList>
    </citation>
    <scope>NUCLEOTIDE SEQUENCE</scope>
    <source>
        <strain evidence="3">110903Hualien_Pintung</strain>
    </source>
</reference>
<feature type="compositionally biased region" description="Acidic residues" evidence="2">
    <location>
        <begin position="424"/>
        <end position="433"/>
    </location>
</feature>
<feature type="region of interest" description="Disordered" evidence="2">
    <location>
        <begin position="424"/>
        <end position="443"/>
    </location>
</feature>
<dbReference type="InterPro" id="IPR001680">
    <property type="entry name" value="WD40_rpt"/>
</dbReference>
<gene>
    <name evidence="3" type="ORF">HMN09_01072900</name>
</gene>
<dbReference type="InterPro" id="IPR036322">
    <property type="entry name" value="WD40_repeat_dom_sf"/>
</dbReference>
<organism evidence="3 4">
    <name type="scientific">Mycena chlorophos</name>
    <name type="common">Agaric fungus</name>
    <name type="synonym">Agaricus chlorophos</name>
    <dbReference type="NCBI Taxonomy" id="658473"/>
    <lineage>
        <taxon>Eukaryota</taxon>
        <taxon>Fungi</taxon>
        <taxon>Dikarya</taxon>
        <taxon>Basidiomycota</taxon>
        <taxon>Agaricomycotina</taxon>
        <taxon>Agaricomycetes</taxon>
        <taxon>Agaricomycetidae</taxon>
        <taxon>Agaricales</taxon>
        <taxon>Marasmiineae</taxon>
        <taxon>Mycenaceae</taxon>
        <taxon>Mycena</taxon>
    </lineage>
</organism>
<evidence type="ECO:0000313" key="3">
    <source>
        <dbReference type="EMBL" id="KAF7296646.1"/>
    </source>
</evidence>